<dbReference type="GO" id="GO:0045727">
    <property type="term" value="P:positive regulation of translation"/>
    <property type="evidence" value="ECO:0007669"/>
    <property type="project" value="TreeGrafter"/>
</dbReference>
<reference evidence="6 7" key="1">
    <citation type="journal article" date="2018" name="Gigascience">
        <title>Genomes of trombidid mites reveal novel predicted allergens and laterally-transferred genes associated with secondary metabolism.</title>
        <authorList>
            <person name="Dong X."/>
            <person name="Chaisiri K."/>
            <person name="Xia D."/>
            <person name="Armstrong S.D."/>
            <person name="Fang Y."/>
            <person name="Donnelly M.J."/>
            <person name="Kadowaki T."/>
            <person name="McGarry J.W."/>
            <person name="Darby A.C."/>
            <person name="Makepeace B.L."/>
        </authorList>
    </citation>
    <scope>NUCLEOTIDE SEQUENCE [LARGE SCALE GENOMIC DNA]</scope>
    <source>
        <strain evidence="6">UoL-UT</strain>
    </source>
</reference>
<dbReference type="InterPro" id="IPR058699">
    <property type="entry name" value="RRM_LARP4/4B"/>
</dbReference>
<dbReference type="PANTHER" id="PTHR22792">
    <property type="entry name" value="LUPUS LA PROTEIN-RELATED"/>
    <property type="match status" value="1"/>
</dbReference>
<evidence type="ECO:0000256" key="2">
    <source>
        <dbReference type="ARBA" id="ARBA00022884"/>
    </source>
</evidence>
<evidence type="ECO:0000256" key="3">
    <source>
        <dbReference type="PROSITE-ProRule" id="PRU00332"/>
    </source>
</evidence>
<feature type="non-terminal residue" evidence="6">
    <location>
        <position position="1"/>
    </location>
</feature>
<dbReference type="AlphaFoldDB" id="A0A443SKW3"/>
<keyword evidence="1" id="KW-0597">Phosphoprotein</keyword>
<feature type="region of interest" description="Disordered" evidence="4">
    <location>
        <begin position="188"/>
        <end position="217"/>
    </location>
</feature>
<gene>
    <name evidence="6" type="ORF">B4U80_00458</name>
</gene>
<evidence type="ECO:0000259" key="5">
    <source>
        <dbReference type="PROSITE" id="PS50961"/>
    </source>
</evidence>
<feature type="region of interest" description="Disordered" evidence="4">
    <location>
        <begin position="771"/>
        <end position="887"/>
    </location>
</feature>
<evidence type="ECO:0000256" key="4">
    <source>
        <dbReference type="SAM" id="MobiDB-lite"/>
    </source>
</evidence>
<feature type="compositionally biased region" description="Polar residues" evidence="4">
    <location>
        <begin position="612"/>
        <end position="629"/>
    </location>
</feature>
<feature type="compositionally biased region" description="Low complexity" evidence="4">
    <location>
        <begin position="789"/>
        <end position="803"/>
    </location>
</feature>
<feature type="compositionally biased region" description="Basic and acidic residues" evidence="4">
    <location>
        <begin position="822"/>
        <end position="858"/>
    </location>
</feature>
<dbReference type="Gene3D" id="1.10.10.10">
    <property type="entry name" value="Winged helix-like DNA-binding domain superfamily/Winged helix DNA-binding domain"/>
    <property type="match status" value="1"/>
</dbReference>
<dbReference type="SUPFAM" id="SSF54928">
    <property type="entry name" value="RNA-binding domain, RBD"/>
    <property type="match status" value="1"/>
</dbReference>
<feature type="compositionally biased region" description="Basic and acidic residues" evidence="4">
    <location>
        <begin position="771"/>
        <end position="788"/>
    </location>
</feature>
<dbReference type="GO" id="GO:0005829">
    <property type="term" value="C:cytosol"/>
    <property type="evidence" value="ECO:0007669"/>
    <property type="project" value="TreeGrafter"/>
</dbReference>
<feature type="compositionally biased region" description="Low complexity" evidence="4">
    <location>
        <begin position="435"/>
        <end position="451"/>
    </location>
</feature>
<evidence type="ECO:0000313" key="6">
    <source>
        <dbReference type="EMBL" id="RWS28103.1"/>
    </source>
</evidence>
<dbReference type="InterPro" id="IPR006630">
    <property type="entry name" value="La_HTH"/>
</dbReference>
<dbReference type="GO" id="GO:0003730">
    <property type="term" value="F:mRNA 3'-UTR binding"/>
    <property type="evidence" value="ECO:0007669"/>
    <property type="project" value="TreeGrafter"/>
</dbReference>
<dbReference type="CDD" id="cd12430">
    <property type="entry name" value="RRM_LARP4_5_like"/>
    <property type="match status" value="1"/>
</dbReference>
<keyword evidence="7" id="KW-1185">Reference proteome</keyword>
<organism evidence="6 7">
    <name type="scientific">Leptotrombidium deliense</name>
    <dbReference type="NCBI Taxonomy" id="299467"/>
    <lineage>
        <taxon>Eukaryota</taxon>
        <taxon>Metazoa</taxon>
        <taxon>Ecdysozoa</taxon>
        <taxon>Arthropoda</taxon>
        <taxon>Chelicerata</taxon>
        <taxon>Arachnida</taxon>
        <taxon>Acari</taxon>
        <taxon>Acariformes</taxon>
        <taxon>Trombidiformes</taxon>
        <taxon>Prostigmata</taxon>
        <taxon>Anystina</taxon>
        <taxon>Parasitengona</taxon>
        <taxon>Trombiculoidea</taxon>
        <taxon>Trombiculidae</taxon>
        <taxon>Leptotrombidium</taxon>
    </lineage>
</organism>
<keyword evidence="2 3" id="KW-0694">RNA-binding</keyword>
<feature type="compositionally biased region" description="Low complexity" evidence="4">
    <location>
        <begin position="188"/>
        <end position="207"/>
    </location>
</feature>
<dbReference type="Pfam" id="PF05383">
    <property type="entry name" value="La"/>
    <property type="match status" value="1"/>
</dbReference>
<dbReference type="PROSITE" id="PS50961">
    <property type="entry name" value="HTH_LA"/>
    <property type="match status" value="1"/>
</dbReference>
<dbReference type="InterPro" id="IPR036390">
    <property type="entry name" value="WH_DNA-bd_sf"/>
</dbReference>
<feature type="compositionally biased region" description="Polar residues" evidence="4">
    <location>
        <begin position="452"/>
        <end position="469"/>
    </location>
</feature>
<dbReference type="VEuPathDB" id="VectorBase:LDEU003937"/>
<dbReference type="InterPro" id="IPR035979">
    <property type="entry name" value="RBD_domain_sf"/>
</dbReference>
<feature type="compositionally biased region" description="Low complexity" evidence="4">
    <location>
        <begin position="635"/>
        <end position="655"/>
    </location>
</feature>
<dbReference type="Proteomes" id="UP000288716">
    <property type="component" value="Unassembled WGS sequence"/>
</dbReference>
<comment type="caution">
    <text evidence="6">The sequence shown here is derived from an EMBL/GenBank/DDBJ whole genome shotgun (WGS) entry which is preliminary data.</text>
</comment>
<feature type="region of interest" description="Disordered" evidence="4">
    <location>
        <begin position="598"/>
        <end position="655"/>
    </location>
</feature>
<dbReference type="Pfam" id="PF26088">
    <property type="entry name" value="RRM_LARP4"/>
    <property type="match status" value="1"/>
</dbReference>
<feature type="compositionally biased region" description="Basic and acidic residues" evidence="4">
    <location>
        <begin position="870"/>
        <end position="887"/>
    </location>
</feature>
<accession>A0A443SKW3</accession>
<dbReference type="SUPFAM" id="SSF46785">
    <property type="entry name" value="Winged helix' DNA-binding domain"/>
    <property type="match status" value="1"/>
</dbReference>
<dbReference type="STRING" id="299467.A0A443SKW3"/>
<dbReference type="GO" id="GO:0010494">
    <property type="term" value="C:cytoplasmic stress granule"/>
    <property type="evidence" value="ECO:0007669"/>
    <property type="project" value="TreeGrafter"/>
</dbReference>
<dbReference type="InterPro" id="IPR045180">
    <property type="entry name" value="La_dom_prot"/>
</dbReference>
<name>A0A443SKW3_9ACAR</name>
<dbReference type="OrthoDB" id="10046764at2759"/>
<dbReference type="SMART" id="SM00360">
    <property type="entry name" value="RRM"/>
    <property type="match status" value="1"/>
</dbReference>
<feature type="domain" description="HTH La-type RNA-binding" evidence="5">
    <location>
        <begin position="7"/>
        <end position="96"/>
    </location>
</feature>
<sequence>IKQLESSIPIEDLKVMLQNQLEYYFSRENLGRDTYLLSQMDSDQYVPISTVANFDQVKKLTSDMKLIVETLKVSPCVQVNETEEKVRPINKRCVLILREIPETTPIKEVEDIFAGKNCPKFVSCEFAHNNSWYVTFESDEDAQRAYRYLREERRTFQDRPIMARIKAKPIMQTYMNYKNGIRPHLATAGQTQGSASTSTNTTSDSFSPVTQNQNSHNHRMPFTSVPSVNYSTQAFPPFYPPTMLQAWAPTTTCYDLSTVFTLNGLSPHAAFKPIHSGSSRQPYHVIRGHGIRNKSYSRHTSAPASSVVGNSGSTCIVSPPTPTCSTSESCTPAADGNSAVSTVESTVASGFISESQMDKISHVSKCEIHGDSNASVSPVGMIASVASGNVSGGLSFSLPFVSPRVSTYPLGFDGHEASVSMYSNRKRTGSSQSEKSAASVVTNKSVTSSNAQSENDANSNGQLYNQGQRNKPRGGRKKKDESGETVNSKSSNSNSTAKESFHDSKSHELERKIFDLQASAFPPLPGSVRESSDIDSMSNELHDVLSNSCLADVVKGTSKSRVEKVQSEISVSVVTTDSSDTESCVNLSAVPDTQELCNNVNSISDNDDSANCTSEAKSSQRTSQQSFNAITPAKIQSPPISPSPQQISNSISASSSLSTNQKLETKVLKHGSCHNEVLNGENGIASHVFGEVDKHSIATRSPVSVVESEAIDAPDNTTVACNGHIDYANEEIKPPVSDELESSRFNQPIVAMDLHAQQSKKLSYCEVAKLSKDKSAQHENSKEKDVKESTSSNASTSSTKATTQLPNTSVHSVHRQNNRSAFGKEKERERDRRYSDKTARQYNRDSRESRRDRERAQKEPCSSNRQNCFGRDRPEWERDSKSSSRIK</sequence>
<dbReference type="InterPro" id="IPR000504">
    <property type="entry name" value="RRM_dom"/>
</dbReference>
<dbReference type="EMBL" id="NCKV01001589">
    <property type="protein sequence ID" value="RWS28103.1"/>
    <property type="molecule type" value="Genomic_DNA"/>
</dbReference>
<evidence type="ECO:0000313" key="7">
    <source>
        <dbReference type="Proteomes" id="UP000288716"/>
    </source>
</evidence>
<feature type="region of interest" description="Disordered" evidence="4">
    <location>
        <begin position="423"/>
        <end position="506"/>
    </location>
</feature>
<evidence type="ECO:0000256" key="1">
    <source>
        <dbReference type="ARBA" id="ARBA00022553"/>
    </source>
</evidence>
<dbReference type="PANTHER" id="PTHR22792:SF131">
    <property type="entry name" value="LA-RELATED PROTEIN LARP4B"/>
    <property type="match status" value="1"/>
</dbReference>
<dbReference type="InterPro" id="IPR036388">
    <property type="entry name" value="WH-like_DNA-bd_sf"/>
</dbReference>
<protein>
    <submittedName>
        <fullName evidence="6">La-related protein 4-like protein</fullName>
    </submittedName>
</protein>
<dbReference type="SMART" id="SM00715">
    <property type="entry name" value="LA"/>
    <property type="match status" value="1"/>
</dbReference>
<proteinExistence type="predicted"/>